<evidence type="ECO:0000313" key="3">
    <source>
        <dbReference type="EMBL" id="KAL0418922.1"/>
    </source>
</evidence>
<dbReference type="EMBL" id="JACGWJ010000005">
    <property type="protein sequence ID" value="KAL0418922.1"/>
    <property type="molecule type" value="Genomic_DNA"/>
</dbReference>
<dbReference type="CDD" id="cd09272">
    <property type="entry name" value="RNase_HI_RT_Ty1"/>
    <property type="match status" value="1"/>
</dbReference>
<feature type="compositionally biased region" description="Low complexity" evidence="1">
    <location>
        <begin position="7"/>
        <end position="19"/>
    </location>
</feature>
<dbReference type="InterPro" id="IPR043502">
    <property type="entry name" value="DNA/RNA_pol_sf"/>
</dbReference>
<evidence type="ECO:0000256" key="1">
    <source>
        <dbReference type="SAM" id="MobiDB-lite"/>
    </source>
</evidence>
<dbReference type="AlphaFoldDB" id="A0AAW2UR92"/>
<feature type="domain" description="Reverse transcriptase Ty1/copia-type" evidence="2">
    <location>
        <begin position="207"/>
        <end position="306"/>
    </location>
</feature>
<proteinExistence type="predicted"/>
<dbReference type="GO" id="GO:0008270">
    <property type="term" value="F:zinc ion binding"/>
    <property type="evidence" value="ECO:0007669"/>
    <property type="project" value="InterPro"/>
</dbReference>
<feature type="region of interest" description="Disordered" evidence="1">
    <location>
        <begin position="144"/>
        <end position="166"/>
    </location>
</feature>
<organism evidence="3">
    <name type="scientific">Sesamum radiatum</name>
    <name type="common">Black benniseed</name>
    <dbReference type="NCBI Taxonomy" id="300843"/>
    <lineage>
        <taxon>Eukaryota</taxon>
        <taxon>Viridiplantae</taxon>
        <taxon>Streptophyta</taxon>
        <taxon>Embryophyta</taxon>
        <taxon>Tracheophyta</taxon>
        <taxon>Spermatophyta</taxon>
        <taxon>Magnoliopsida</taxon>
        <taxon>eudicotyledons</taxon>
        <taxon>Gunneridae</taxon>
        <taxon>Pentapetalae</taxon>
        <taxon>asterids</taxon>
        <taxon>lamiids</taxon>
        <taxon>Lamiales</taxon>
        <taxon>Pedaliaceae</taxon>
        <taxon>Sesamum</taxon>
    </lineage>
</organism>
<accession>A0AAW2UR92</accession>
<sequence length="455" mass="50915">MGKQKVNKINSNSKAINKGKTAKNKKPKANKPCWNYGQVGHWTMLCPNKKAKTGQVVVNIVVKGSSAASTSGATEWIPSLKYFRVAGCLAKVLVPEHKRKKLGPKTIDVMFLDYVETRIPSSISLDDSLASTSIPEHVEKMTNVGVNPNSTSLTHEESNEPRRSKRAKAVKDFGSDFVTYNIEDYPVTFKDAMACSEAKQWKETVKTRLTTIRVLIALALVYNLPIHQIDVKTAFLYGELEEEIYMDQPEGFVANGNEHKVCKLVKSLYGLKQAPKQWHEKFDKTFLVFGFTVNENDKPLFKNESGVSIAQLRVLRYLKGTVSLAIHYGRFATILEGYSDASWIAKTPGVIGVQEAEWLFGLLSQLSIISQPLPPIAIHCDSQTRIAKVRSRKYNQKTKRHIQVRLKSVRALVSDRVIGINSVGTKDNVADPLTKGLDLSQVNKFRLGMRLETHQ</sequence>
<protein>
    <submittedName>
        <fullName evidence="3">Retrovirus-related Pol polyprotein from transposon TNT 1-94</fullName>
    </submittedName>
</protein>
<dbReference type="Pfam" id="PF07727">
    <property type="entry name" value="RVT_2"/>
    <property type="match status" value="1"/>
</dbReference>
<dbReference type="InterPro" id="IPR013103">
    <property type="entry name" value="RVT_2"/>
</dbReference>
<evidence type="ECO:0000259" key="2">
    <source>
        <dbReference type="Pfam" id="PF07727"/>
    </source>
</evidence>
<reference evidence="3" key="2">
    <citation type="journal article" date="2024" name="Plant">
        <title>Genomic evolution and insights into agronomic trait innovations of Sesamum species.</title>
        <authorList>
            <person name="Miao H."/>
            <person name="Wang L."/>
            <person name="Qu L."/>
            <person name="Liu H."/>
            <person name="Sun Y."/>
            <person name="Le M."/>
            <person name="Wang Q."/>
            <person name="Wei S."/>
            <person name="Zheng Y."/>
            <person name="Lin W."/>
            <person name="Duan Y."/>
            <person name="Cao H."/>
            <person name="Xiong S."/>
            <person name="Wang X."/>
            <person name="Wei L."/>
            <person name="Li C."/>
            <person name="Ma Q."/>
            <person name="Ju M."/>
            <person name="Zhao R."/>
            <person name="Li G."/>
            <person name="Mu C."/>
            <person name="Tian Q."/>
            <person name="Mei H."/>
            <person name="Zhang T."/>
            <person name="Gao T."/>
            <person name="Zhang H."/>
        </authorList>
    </citation>
    <scope>NUCLEOTIDE SEQUENCE</scope>
    <source>
        <strain evidence="3">G02</strain>
    </source>
</reference>
<name>A0AAW2UR92_SESRA</name>
<comment type="caution">
    <text evidence="3">The sequence shown here is derived from an EMBL/GenBank/DDBJ whole genome shotgun (WGS) entry which is preliminary data.</text>
</comment>
<reference evidence="3" key="1">
    <citation type="submission" date="2020-06" db="EMBL/GenBank/DDBJ databases">
        <authorList>
            <person name="Li T."/>
            <person name="Hu X."/>
            <person name="Zhang T."/>
            <person name="Song X."/>
            <person name="Zhang H."/>
            <person name="Dai N."/>
            <person name="Sheng W."/>
            <person name="Hou X."/>
            <person name="Wei L."/>
        </authorList>
    </citation>
    <scope>NUCLEOTIDE SEQUENCE</scope>
    <source>
        <strain evidence="3">G02</strain>
        <tissue evidence="3">Leaf</tissue>
    </source>
</reference>
<dbReference type="SUPFAM" id="SSF57756">
    <property type="entry name" value="Retrovirus zinc finger-like domains"/>
    <property type="match status" value="1"/>
</dbReference>
<dbReference type="SUPFAM" id="SSF56672">
    <property type="entry name" value="DNA/RNA polymerases"/>
    <property type="match status" value="1"/>
</dbReference>
<feature type="compositionally biased region" description="Polar residues" evidence="1">
    <location>
        <begin position="144"/>
        <end position="153"/>
    </location>
</feature>
<dbReference type="InterPro" id="IPR036875">
    <property type="entry name" value="Znf_CCHC_sf"/>
</dbReference>
<dbReference type="GO" id="GO:0003676">
    <property type="term" value="F:nucleic acid binding"/>
    <property type="evidence" value="ECO:0007669"/>
    <property type="project" value="InterPro"/>
</dbReference>
<feature type="compositionally biased region" description="Basic residues" evidence="1">
    <location>
        <begin position="20"/>
        <end position="29"/>
    </location>
</feature>
<gene>
    <name evidence="3" type="ORF">Sradi_1305700</name>
</gene>
<feature type="region of interest" description="Disordered" evidence="1">
    <location>
        <begin position="1"/>
        <end position="30"/>
    </location>
</feature>